<evidence type="ECO:0000256" key="4">
    <source>
        <dbReference type="ARBA" id="ARBA00047806"/>
    </source>
</evidence>
<gene>
    <name evidence="7" type="ORF">SAMN05216565_102383</name>
</gene>
<comment type="similarity">
    <text evidence="1">Belongs to the MsrA Met sulfoxide reductase family.</text>
</comment>
<reference evidence="8" key="1">
    <citation type="submission" date="2016-10" db="EMBL/GenBank/DDBJ databases">
        <authorList>
            <person name="Varghese N."/>
            <person name="Submissions S."/>
        </authorList>
    </citation>
    <scope>NUCLEOTIDE SEQUENCE [LARGE SCALE GENOMIC DNA]</scope>
    <source>
        <strain evidence="8">IBRC-M10078</strain>
    </source>
</reference>
<dbReference type="Pfam" id="PF01625">
    <property type="entry name" value="PMSR"/>
    <property type="match status" value="1"/>
</dbReference>
<dbReference type="Proteomes" id="UP000199159">
    <property type="component" value="Unassembled WGS sequence"/>
</dbReference>
<dbReference type="EC" id="1.8.4.11" evidence="2"/>
<keyword evidence="3" id="KW-0560">Oxidoreductase</keyword>
<evidence type="ECO:0000256" key="3">
    <source>
        <dbReference type="ARBA" id="ARBA00023002"/>
    </source>
</evidence>
<comment type="catalytic activity">
    <reaction evidence="5">
        <text>[thioredoxin]-disulfide + L-methionine + H2O = L-methionine (S)-S-oxide + [thioredoxin]-dithiol</text>
        <dbReference type="Rhea" id="RHEA:19993"/>
        <dbReference type="Rhea" id="RHEA-COMP:10698"/>
        <dbReference type="Rhea" id="RHEA-COMP:10700"/>
        <dbReference type="ChEBI" id="CHEBI:15377"/>
        <dbReference type="ChEBI" id="CHEBI:29950"/>
        <dbReference type="ChEBI" id="CHEBI:50058"/>
        <dbReference type="ChEBI" id="CHEBI:57844"/>
        <dbReference type="ChEBI" id="CHEBI:58772"/>
        <dbReference type="EC" id="1.8.4.11"/>
    </reaction>
</comment>
<dbReference type="InterPro" id="IPR002569">
    <property type="entry name" value="Met_Sox_Rdtase_MsrA_dom"/>
</dbReference>
<sequence length="182" mass="21591">MVITRVGYAGGTTQAPTYKQMGDHTETLQIEFNPKVISFRNLLKVFWENHNPNRALYKERQYISIILYQNEEQRVLIEKMKSELEYELKEEIQTEVSPCKHFTLAEDYHQKYYLKKYPDAVEKMRTIYPTDDEYFSSTLVARLNGFVKGYGTLTNIKEEIRSWNTSQVNQTKLIDLINSIKW</sequence>
<evidence type="ECO:0000256" key="5">
    <source>
        <dbReference type="ARBA" id="ARBA00048782"/>
    </source>
</evidence>
<dbReference type="EMBL" id="FNJU01000002">
    <property type="protein sequence ID" value="SDP32880.1"/>
    <property type="molecule type" value="Genomic_DNA"/>
</dbReference>
<protein>
    <recommendedName>
        <fullName evidence="2">peptide-methionine (S)-S-oxide reductase</fullName>
        <ecNumber evidence="2">1.8.4.11</ecNumber>
    </recommendedName>
</protein>
<organism evidence="7 8">
    <name type="scientific">Litchfieldia salsa</name>
    <dbReference type="NCBI Taxonomy" id="930152"/>
    <lineage>
        <taxon>Bacteria</taxon>
        <taxon>Bacillati</taxon>
        <taxon>Bacillota</taxon>
        <taxon>Bacilli</taxon>
        <taxon>Bacillales</taxon>
        <taxon>Bacillaceae</taxon>
        <taxon>Litchfieldia</taxon>
    </lineage>
</organism>
<dbReference type="STRING" id="930152.SAMN05216565_102383"/>
<dbReference type="PANTHER" id="PTHR43774">
    <property type="entry name" value="PEPTIDE METHIONINE SULFOXIDE REDUCTASE"/>
    <property type="match status" value="1"/>
</dbReference>
<feature type="domain" description="Peptide methionine sulphoxide reductase MsrA" evidence="6">
    <location>
        <begin position="4"/>
        <end position="116"/>
    </location>
</feature>
<dbReference type="PANTHER" id="PTHR43774:SF1">
    <property type="entry name" value="PEPTIDE METHIONINE SULFOXIDE REDUCTASE MSRA 2"/>
    <property type="match status" value="1"/>
</dbReference>
<evidence type="ECO:0000259" key="6">
    <source>
        <dbReference type="Pfam" id="PF01625"/>
    </source>
</evidence>
<dbReference type="AlphaFoldDB" id="A0A1H0RU13"/>
<evidence type="ECO:0000313" key="7">
    <source>
        <dbReference type="EMBL" id="SDP32880.1"/>
    </source>
</evidence>
<comment type="catalytic activity">
    <reaction evidence="4">
        <text>L-methionyl-[protein] + [thioredoxin]-disulfide + H2O = L-methionyl-(S)-S-oxide-[protein] + [thioredoxin]-dithiol</text>
        <dbReference type="Rhea" id="RHEA:14217"/>
        <dbReference type="Rhea" id="RHEA-COMP:10698"/>
        <dbReference type="Rhea" id="RHEA-COMP:10700"/>
        <dbReference type="Rhea" id="RHEA-COMP:12313"/>
        <dbReference type="Rhea" id="RHEA-COMP:12315"/>
        <dbReference type="ChEBI" id="CHEBI:15377"/>
        <dbReference type="ChEBI" id="CHEBI:16044"/>
        <dbReference type="ChEBI" id="CHEBI:29950"/>
        <dbReference type="ChEBI" id="CHEBI:44120"/>
        <dbReference type="ChEBI" id="CHEBI:50058"/>
        <dbReference type="EC" id="1.8.4.11"/>
    </reaction>
</comment>
<keyword evidence="8" id="KW-1185">Reference proteome</keyword>
<dbReference type="SUPFAM" id="SSF55068">
    <property type="entry name" value="Peptide methionine sulfoxide reductase"/>
    <property type="match status" value="1"/>
</dbReference>
<evidence type="ECO:0000313" key="8">
    <source>
        <dbReference type="Proteomes" id="UP000199159"/>
    </source>
</evidence>
<proteinExistence type="inferred from homology"/>
<name>A0A1H0RU13_9BACI</name>
<evidence type="ECO:0000256" key="2">
    <source>
        <dbReference type="ARBA" id="ARBA00012502"/>
    </source>
</evidence>
<dbReference type="InterPro" id="IPR036509">
    <property type="entry name" value="Met_Sox_Rdtase_MsrA_sf"/>
</dbReference>
<dbReference type="Gene3D" id="3.30.1060.10">
    <property type="entry name" value="Peptide methionine sulphoxide reductase MsrA"/>
    <property type="match status" value="1"/>
</dbReference>
<dbReference type="GO" id="GO:0008113">
    <property type="term" value="F:peptide-methionine (S)-S-oxide reductase activity"/>
    <property type="evidence" value="ECO:0007669"/>
    <property type="project" value="UniProtKB-EC"/>
</dbReference>
<accession>A0A1H0RU13</accession>
<evidence type="ECO:0000256" key="1">
    <source>
        <dbReference type="ARBA" id="ARBA00005591"/>
    </source>
</evidence>